<keyword evidence="1" id="KW-0812">Transmembrane</keyword>
<keyword evidence="1" id="KW-0472">Membrane</keyword>
<feature type="transmembrane region" description="Helical" evidence="1">
    <location>
        <begin position="260"/>
        <end position="281"/>
    </location>
</feature>
<evidence type="ECO:0000313" key="2">
    <source>
        <dbReference type="EMBL" id="WTU43332.1"/>
    </source>
</evidence>
<dbReference type="AlphaFoldDB" id="A0AAU2H7Q1"/>
<name>A0AAU2H7Q1_9ACTN</name>
<feature type="transmembrane region" description="Helical" evidence="1">
    <location>
        <begin position="302"/>
        <end position="323"/>
    </location>
</feature>
<feature type="transmembrane region" description="Helical" evidence="1">
    <location>
        <begin position="343"/>
        <end position="363"/>
    </location>
</feature>
<proteinExistence type="predicted"/>
<evidence type="ECO:0000256" key="1">
    <source>
        <dbReference type="SAM" id="Phobius"/>
    </source>
</evidence>
<dbReference type="EMBL" id="CP108253">
    <property type="protein sequence ID" value="WTU43332.1"/>
    <property type="molecule type" value="Genomic_DNA"/>
</dbReference>
<organism evidence="2">
    <name type="scientific">Streptomyces sp. NBC_00060</name>
    <dbReference type="NCBI Taxonomy" id="2975636"/>
    <lineage>
        <taxon>Bacteria</taxon>
        <taxon>Bacillati</taxon>
        <taxon>Actinomycetota</taxon>
        <taxon>Actinomycetes</taxon>
        <taxon>Kitasatosporales</taxon>
        <taxon>Streptomycetaceae</taxon>
        <taxon>Streptomyces</taxon>
    </lineage>
</organism>
<gene>
    <name evidence="2" type="ORF">OHV25_29010</name>
</gene>
<reference evidence="2" key="1">
    <citation type="submission" date="2022-10" db="EMBL/GenBank/DDBJ databases">
        <title>The complete genomes of actinobacterial strains from the NBC collection.</title>
        <authorList>
            <person name="Joergensen T.S."/>
            <person name="Alvarez Arevalo M."/>
            <person name="Sterndorff E.B."/>
            <person name="Faurdal D."/>
            <person name="Vuksanovic O."/>
            <person name="Mourched A.-S."/>
            <person name="Charusanti P."/>
            <person name="Shaw S."/>
            <person name="Blin K."/>
            <person name="Weber T."/>
        </authorList>
    </citation>
    <scope>NUCLEOTIDE SEQUENCE</scope>
    <source>
        <strain evidence="2">NBC_00060</strain>
    </source>
</reference>
<keyword evidence="1" id="KW-1133">Transmembrane helix</keyword>
<sequence>MIGVTVASALFWPAPAGAYADEAGIRVVPAELSLQSGATGQVDVLVRGRTSKPLRLSSVPVAGLSVVISRVERSAGTTRWRVRLHWSWERASAAEVVFEAASPEGTVGVGSLSVTPVPPVGVDQVVKVSLMTTLTVLQEGRPRDVDVMVHNVSTMPVAVESVSAAVSPDGRICPWRWASRARDAPPSCARAPSAWSPQPVAPGAVGAFRFRVEALSRSQSGDHEAVFTTRVSFEEAGVQRQAEIVSAHRFSYAVLGESEFLTGVGVPSFLLLPGFLVLMAYRIPARRAAARGVELPALDASAPEFVAVSATLSILAIPVYWAVTWALGSPRTYLQGYGVRDLITVWLASAGIGFTAFALPWAWSRTSADRRTPRTSDDPRTLLRRLARAGGSLVLPQVRFTAESGPERQGFRLAGRPDQPDEVWCVPAILCVIDPAAPAPRVDEVQNALRGSAQELWRVVRGRQDVTLSWAPGVLQHPVKVTTEAITAELVPAPVLRESLPGGQQGP</sequence>
<accession>A0AAU2H7Q1</accession>
<protein>
    <submittedName>
        <fullName evidence="2">Uncharacterized protein</fullName>
    </submittedName>
</protein>